<accession>A0A1D2VH91</accession>
<feature type="transmembrane region" description="Helical" evidence="6">
    <location>
        <begin position="333"/>
        <end position="354"/>
    </location>
</feature>
<keyword evidence="4 6" id="KW-1133">Transmembrane helix</keyword>
<protein>
    <recommendedName>
        <fullName evidence="9">MATE efflux family protein</fullName>
    </recommendedName>
</protein>
<dbReference type="CDD" id="cd13132">
    <property type="entry name" value="MATE_eukaryotic"/>
    <property type="match status" value="1"/>
</dbReference>
<dbReference type="GO" id="GO:0042910">
    <property type="term" value="F:xenobiotic transmembrane transporter activity"/>
    <property type="evidence" value="ECO:0007669"/>
    <property type="project" value="InterPro"/>
</dbReference>
<dbReference type="NCBIfam" id="TIGR00797">
    <property type="entry name" value="matE"/>
    <property type="match status" value="1"/>
</dbReference>
<feature type="transmembrane region" description="Helical" evidence="6">
    <location>
        <begin position="37"/>
        <end position="59"/>
    </location>
</feature>
<name>A0A1D2VH91_9ASCO</name>
<dbReference type="GO" id="GO:1990961">
    <property type="term" value="P:xenobiotic detoxification by transmembrane export across the plasma membrane"/>
    <property type="evidence" value="ECO:0007669"/>
    <property type="project" value="InterPro"/>
</dbReference>
<feature type="non-terminal residue" evidence="7">
    <location>
        <position position="1"/>
    </location>
</feature>
<keyword evidence="8" id="KW-1185">Reference proteome</keyword>
<evidence type="ECO:0000256" key="5">
    <source>
        <dbReference type="ARBA" id="ARBA00023136"/>
    </source>
</evidence>
<dbReference type="InParanoid" id="A0A1D2VH91"/>
<feature type="transmembrane region" description="Helical" evidence="6">
    <location>
        <begin position="146"/>
        <end position="164"/>
    </location>
</feature>
<sequence>DEQSIIINAWEHAILNEKVKTSPLREFKAIFRSSSPLMITFLLQYSYSAASIFSVGHIGKIELGAVTLGSMTANITAISIIHGLATCLDTLCSQAYGANRYHLVGAYCQRCVALLFTIIAPIILFWFIGAEYILNLLINDSQLSKLAAAYLKVISIGIPGYVLFEAGKRFLQSQGIFHASTYILIVCAPLNAIMNYLFVWNSHIGIGYLGAPLAVAINYWLMPIGLLIYTLTNKNLINPLKCWNGLHIKQSFKGWNRMFKLALSGLIMVFAEFFAFEVLTLGSSHLGITALATNSVIASVASLSYQIPFAVSIALSTRLANFIGASLPYSSQICAKVGVVFGTSMGITNGLVIYCFRHKIARAFTSDEDVISELIRVFPIVSSIQIFDALNAVSAGVLRGEGLQHIGSIVNLAAYYIIGLPLAFVLAFKFNFQLEGLWMGIGIALLLIGVVQCYYGIVVPDWNNLIKTASDRTEAERS</sequence>
<evidence type="ECO:0000313" key="7">
    <source>
        <dbReference type="EMBL" id="ODV60962.1"/>
    </source>
</evidence>
<feature type="transmembrane region" description="Helical" evidence="6">
    <location>
        <begin position="258"/>
        <end position="276"/>
    </location>
</feature>
<proteinExistence type="inferred from homology"/>
<dbReference type="PANTHER" id="PTHR11206">
    <property type="entry name" value="MULTIDRUG RESISTANCE PROTEIN"/>
    <property type="match status" value="1"/>
</dbReference>
<dbReference type="OrthoDB" id="2126698at2759"/>
<feature type="transmembrane region" description="Helical" evidence="6">
    <location>
        <begin position="436"/>
        <end position="457"/>
    </location>
</feature>
<feature type="transmembrane region" description="Helical" evidence="6">
    <location>
        <begin position="409"/>
        <end position="430"/>
    </location>
</feature>
<dbReference type="STRING" id="1344418.A0A1D2VH91"/>
<feature type="transmembrane region" description="Helical" evidence="6">
    <location>
        <begin position="206"/>
        <end position="231"/>
    </location>
</feature>
<feature type="transmembrane region" description="Helical" evidence="6">
    <location>
        <begin position="112"/>
        <end position="134"/>
    </location>
</feature>
<comment type="subcellular location">
    <subcellularLocation>
        <location evidence="1">Membrane</location>
        <topology evidence="1">Multi-pass membrane protein</topology>
    </subcellularLocation>
</comment>
<keyword evidence="5 6" id="KW-0472">Membrane</keyword>
<dbReference type="AlphaFoldDB" id="A0A1D2VH91"/>
<dbReference type="FunCoup" id="A0A1D2VH91">
    <property type="interactions" value="125"/>
</dbReference>
<comment type="similarity">
    <text evidence="2">Belongs to the multi antimicrobial extrusion (MATE) (TC 2.A.66.1) family.</text>
</comment>
<dbReference type="GeneID" id="30963372"/>
<keyword evidence="3 6" id="KW-0812">Transmembrane</keyword>
<evidence type="ECO:0000256" key="4">
    <source>
        <dbReference type="ARBA" id="ARBA00022989"/>
    </source>
</evidence>
<dbReference type="Proteomes" id="UP000095038">
    <property type="component" value="Unassembled WGS sequence"/>
</dbReference>
<reference evidence="8" key="1">
    <citation type="submission" date="2016-05" db="EMBL/GenBank/DDBJ databases">
        <title>Comparative genomics of biotechnologically important yeasts.</title>
        <authorList>
            <consortium name="DOE Joint Genome Institute"/>
            <person name="Riley R."/>
            <person name="Haridas S."/>
            <person name="Wolfe K.H."/>
            <person name="Lopes M.R."/>
            <person name="Hittinger C.T."/>
            <person name="Goker M."/>
            <person name="Salamov A."/>
            <person name="Wisecaver J."/>
            <person name="Long T.M."/>
            <person name="Aerts A.L."/>
            <person name="Barry K."/>
            <person name="Choi C."/>
            <person name="Clum A."/>
            <person name="Coughlan A.Y."/>
            <person name="Deshpande S."/>
            <person name="Douglass A.P."/>
            <person name="Hanson S.J."/>
            <person name="Klenk H.-P."/>
            <person name="Labutti K."/>
            <person name="Lapidus A."/>
            <person name="Lindquist E."/>
            <person name="Lipzen A."/>
            <person name="Meier-Kolthoff J.P."/>
            <person name="Ohm R.A."/>
            <person name="Otillar R.P."/>
            <person name="Pangilinan J."/>
            <person name="Peng Y."/>
            <person name="Rokas A."/>
            <person name="Rosa C.A."/>
            <person name="Scheuner C."/>
            <person name="Sibirny A.A."/>
            <person name="Slot J.C."/>
            <person name="Stielow J.B."/>
            <person name="Sun H."/>
            <person name="Kurtzman C.P."/>
            <person name="Blackwell M."/>
            <person name="Grigoriev I.V."/>
            <person name="Jeffries T.W."/>
        </authorList>
    </citation>
    <scope>NUCLEOTIDE SEQUENCE [LARGE SCALE GENOMIC DNA]</scope>
    <source>
        <strain evidence="8">DSM 1968</strain>
    </source>
</reference>
<dbReference type="GO" id="GO:0016020">
    <property type="term" value="C:membrane"/>
    <property type="evidence" value="ECO:0007669"/>
    <property type="project" value="UniProtKB-SubCell"/>
</dbReference>
<feature type="non-terminal residue" evidence="7">
    <location>
        <position position="478"/>
    </location>
</feature>
<evidence type="ECO:0008006" key="9">
    <source>
        <dbReference type="Google" id="ProtNLM"/>
    </source>
</evidence>
<organism evidence="7 8">
    <name type="scientific">Ascoidea rubescens DSM 1968</name>
    <dbReference type="NCBI Taxonomy" id="1344418"/>
    <lineage>
        <taxon>Eukaryota</taxon>
        <taxon>Fungi</taxon>
        <taxon>Dikarya</taxon>
        <taxon>Ascomycota</taxon>
        <taxon>Saccharomycotina</taxon>
        <taxon>Saccharomycetes</taxon>
        <taxon>Ascoideaceae</taxon>
        <taxon>Ascoidea</taxon>
    </lineage>
</organism>
<gene>
    <name evidence="7" type="ORF">ASCRUDRAFT_22327</name>
</gene>
<dbReference type="EMBL" id="KV454480">
    <property type="protein sequence ID" value="ODV60962.1"/>
    <property type="molecule type" value="Genomic_DNA"/>
</dbReference>
<dbReference type="InterPro" id="IPR002528">
    <property type="entry name" value="MATE_fam"/>
</dbReference>
<evidence type="ECO:0000256" key="2">
    <source>
        <dbReference type="ARBA" id="ARBA00010199"/>
    </source>
</evidence>
<dbReference type="RefSeq" id="XP_020047269.1">
    <property type="nucleotide sequence ID" value="XM_020189736.1"/>
</dbReference>
<feature type="transmembrane region" description="Helical" evidence="6">
    <location>
        <begin position="71"/>
        <end position="91"/>
    </location>
</feature>
<evidence type="ECO:0000256" key="3">
    <source>
        <dbReference type="ARBA" id="ARBA00022692"/>
    </source>
</evidence>
<feature type="transmembrane region" description="Helical" evidence="6">
    <location>
        <begin position="176"/>
        <end position="200"/>
    </location>
</feature>
<dbReference type="InterPro" id="IPR045069">
    <property type="entry name" value="MATE_euk"/>
</dbReference>
<evidence type="ECO:0000256" key="1">
    <source>
        <dbReference type="ARBA" id="ARBA00004141"/>
    </source>
</evidence>
<evidence type="ECO:0000256" key="6">
    <source>
        <dbReference type="SAM" id="Phobius"/>
    </source>
</evidence>
<dbReference type="Pfam" id="PF01554">
    <property type="entry name" value="MatE"/>
    <property type="match status" value="2"/>
</dbReference>
<evidence type="ECO:0000313" key="8">
    <source>
        <dbReference type="Proteomes" id="UP000095038"/>
    </source>
</evidence>
<dbReference type="GO" id="GO:0015297">
    <property type="term" value="F:antiporter activity"/>
    <property type="evidence" value="ECO:0007669"/>
    <property type="project" value="InterPro"/>
</dbReference>